<evidence type="ECO:0000256" key="5">
    <source>
        <dbReference type="RuleBase" id="RU367026"/>
    </source>
</evidence>
<proteinExistence type="inferred from homology"/>
<dbReference type="OrthoDB" id="435607at2759"/>
<evidence type="ECO:0000256" key="1">
    <source>
        <dbReference type="ARBA" id="ARBA00004141"/>
    </source>
</evidence>
<protein>
    <recommendedName>
        <fullName evidence="5">Endoplasmic reticulum transmembrane protein</fullName>
    </recommendedName>
</protein>
<sequence>MALYYSLVFSLLVIEMGLFTLLSLPLPRRFRRPLLSTVSKPLRSQEVQIAFRCILGFILVLFIDSVNRVFRVTAELGPSSKGGGITSGIIPSAIAPDSRAEIQARKFYAQRNMYLCGFTLFLTLILNRTYALVAELL</sequence>
<keyword evidence="5" id="KW-0653">Protein transport</keyword>
<dbReference type="PANTHER" id="PTHR12701">
    <property type="entry name" value="BCR-ASSOCIATED PROTEIN, BAP"/>
    <property type="match status" value="1"/>
</dbReference>
<dbReference type="AlphaFoldDB" id="A0A1E4TSG3"/>
<keyword evidence="3 5" id="KW-1133">Transmembrane helix</keyword>
<feature type="domain" description="BAP29/BAP31 transmembrane" evidence="6">
    <location>
        <begin position="1"/>
        <end position="136"/>
    </location>
</feature>
<organism evidence="7 8">
    <name type="scientific">Pachysolen tannophilus NRRL Y-2460</name>
    <dbReference type="NCBI Taxonomy" id="669874"/>
    <lineage>
        <taxon>Eukaryota</taxon>
        <taxon>Fungi</taxon>
        <taxon>Dikarya</taxon>
        <taxon>Ascomycota</taxon>
        <taxon>Saccharomycotina</taxon>
        <taxon>Pichiomycetes</taxon>
        <taxon>Pachysolenaceae</taxon>
        <taxon>Pachysolen</taxon>
    </lineage>
</organism>
<keyword evidence="5" id="KW-0813">Transport</keyword>
<keyword evidence="5" id="KW-0931">ER-Golgi transport</keyword>
<dbReference type="GO" id="GO:0005789">
    <property type="term" value="C:endoplasmic reticulum membrane"/>
    <property type="evidence" value="ECO:0007669"/>
    <property type="project" value="UniProtKB-SubCell"/>
</dbReference>
<keyword evidence="5" id="KW-0256">Endoplasmic reticulum</keyword>
<dbReference type="PANTHER" id="PTHR12701:SF20">
    <property type="entry name" value="ENDOPLASMIC RETICULUM TRANSMEMBRANE PROTEIN"/>
    <property type="match status" value="1"/>
</dbReference>
<reference evidence="8" key="1">
    <citation type="submission" date="2016-05" db="EMBL/GenBank/DDBJ databases">
        <title>Comparative genomics of biotechnologically important yeasts.</title>
        <authorList>
            <consortium name="DOE Joint Genome Institute"/>
            <person name="Riley R."/>
            <person name="Haridas S."/>
            <person name="Wolfe K.H."/>
            <person name="Lopes M.R."/>
            <person name="Hittinger C.T."/>
            <person name="Goker M."/>
            <person name="Salamov A."/>
            <person name="Wisecaver J."/>
            <person name="Long T.M."/>
            <person name="Aerts A.L."/>
            <person name="Barry K."/>
            <person name="Choi C."/>
            <person name="Clum A."/>
            <person name="Coughlan A.Y."/>
            <person name="Deshpande S."/>
            <person name="Douglass A.P."/>
            <person name="Hanson S.J."/>
            <person name="Klenk H.-P."/>
            <person name="Labutti K."/>
            <person name="Lapidus A."/>
            <person name="Lindquist E."/>
            <person name="Lipzen A."/>
            <person name="Meier-Kolthoff J.P."/>
            <person name="Ohm R.A."/>
            <person name="Otillar R.P."/>
            <person name="Pangilinan J."/>
            <person name="Peng Y."/>
            <person name="Rokas A."/>
            <person name="Rosa C.A."/>
            <person name="Scheuner C."/>
            <person name="Sibirny A.A."/>
            <person name="Slot J.C."/>
            <person name="Stielow J.B."/>
            <person name="Sun H."/>
            <person name="Kurtzman C.P."/>
            <person name="Blackwell M."/>
            <person name="Grigoriev I.V."/>
            <person name="Jeffries T.W."/>
        </authorList>
    </citation>
    <scope>NUCLEOTIDE SEQUENCE [LARGE SCALE GENOMIC DNA]</scope>
    <source>
        <strain evidence="8">NRRL Y-2460</strain>
    </source>
</reference>
<dbReference type="GO" id="GO:0070973">
    <property type="term" value="P:protein localization to endoplasmic reticulum exit site"/>
    <property type="evidence" value="ECO:0007669"/>
    <property type="project" value="UniProtKB-UniRule"/>
</dbReference>
<name>A0A1E4TSG3_PACTA</name>
<keyword evidence="4 5" id="KW-0472">Membrane</keyword>
<evidence type="ECO:0000313" key="7">
    <source>
        <dbReference type="EMBL" id="ODV94695.1"/>
    </source>
</evidence>
<feature type="transmembrane region" description="Helical" evidence="5">
    <location>
        <begin position="47"/>
        <end position="63"/>
    </location>
</feature>
<dbReference type="EMBL" id="KV454015">
    <property type="protein sequence ID" value="ODV94695.1"/>
    <property type="molecule type" value="Genomic_DNA"/>
</dbReference>
<dbReference type="STRING" id="669874.A0A1E4TSG3"/>
<comment type="similarity">
    <text evidence="5">Belongs to the BCAP29/BCAP31 family.</text>
</comment>
<feature type="transmembrane region" description="Helical" evidence="5">
    <location>
        <begin position="113"/>
        <end position="133"/>
    </location>
</feature>
<dbReference type="GO" id="GO:0006888">
    <property type="term" value="P:endoplasmic reticulum to Golgi vesicle-mediated transport"/>
    <property type="evidence" value="ECO:0007669"/>
    <property type="project" value="UniProtKB-UniRule"/>
</dbReference>
<comment type="function">
    <text evidence="5">May play a role in anterograde transport of membrane proteins from the endoplasmic reticulum to the Golgi.</text>
</comment>
<evidence type="ECO:0000256" key="2">
    <source>
        <dbReference type="ARBA" id="ARBA00022692"/>
    </source>
</evidence>
<keyword evidence="2 5" id="KW-0812">Transmembrane</keyword>
<dbReference type="InterPro" id="IPR008417">
    <property type="entry name" value="BAP29/BAP31"/>
</dbReference>
<feature type="non-terminal residue" evidence="7">
    <location>
        <position position="137"/>
    </location>
</feature>
<evidence type="ECO:0000256" key="3">
    <source>
        <dbReference type="ARBA" id="ARBA00022989"/>
    </source>
</evidence>
<dbReference type="InterPro" id="IPR040463">
    <property type="entry name" value="BAP29/BAP31_N"/>
</dbReference>
<dbReference type="GO" id="GO:0006886">
    <property type="term" value="P:intracellular protein transport"/>
    <property type="evidence" value="ECO:0007669"/>
    <property type="project" value="UniProtKB-UniRule"/>
</dbReference>
<accession>A0A1E4TSG3</accession>
<keyword evidence="8" id="KW-1185">Reference proteome</keyword>
<comment type="subcellular location">
    <subcellularLocation>
        <location evidence="5">Endoplasmic reticulum membrane</location>
        <topology evidence="5">Multi-pass membrane protein</topology>
    </subcellularLocation>
    <subcellularLocation>
        <location evidence="1">Membrane</location>
        <topology evidence="1">Multi-pass membrane protein</topology>
    </subcellularLocation>
</comment>
<evidence type="ECO:0000313" key="8">
    <source>
        <dbReference type="Proteomes" id="UP000094236"/>
    </source>
</evidence>
<dbReference type="Proteomes" id="UP000094236">
    <property type="component" value="Unassembled WGS sequence"/>
</dbReference>
<dbReference type="Pfam" id="PF05529">
    <property type="entry name" value="Bap31"/>
    <property type="match status" value="1"/>
</dbReference>
<evidence type="ECO:0000259" key="6">
    <source>
        <dbReference type="Pfam" id="PF05529"/>
    </source>
</evidence>
<feature type="transmembrane region" description="Helical" evidence="5">
    <location>
        <begin position="7"/>
        <end position="27"/>
    </location>
</feature>
<gene>
    <name evidence="7" type="ORF">PACTADRAFT_59135</name>
</gene>
<evidence type="ECO:0000256" key="4">
    <source>
        <dbReference type="ARBA" id="ARBA00023136"/>
    </source>
</evidence>